<feature type="non-terminal residue" evidence="1">
    <location>
        <position position="1"/>
    </location>
</feature>
<proteinExistence type="predicted"/>
<sequence length="272" mass="31161">LQSPLKFAFKEDLPGRFCQCYQFADGTIIYHSNTELFTFVNGNRIDADLSVFENMDYEDMSMKENSLFLLMFDRARHEKGEKHIRKLFNAVIEGGQLVINLMNELDLPQGMTILPCSPHSMHEVGGRIYIRELAYNGKKAMLKSISNYQSVTDGYPIFFKDTIYFVCHAKEVEILRTSADVVQIHMPYSVLHEKLTVHGYAKSGIQYLVNCGKGMLIALNTVDLSHRTWRFERPPSCPHDSYDYSIGIHNNVITVRFLDETSGNAQLWTANI</sequence>
<organism evidence="1 2">
    <name type="scientific">Pristionchus fissidentatus</name>
    <dbReference type="NCBI Taxonomy" id="1538716"/>
    <lineage>
        <taxon>Eukaryota</taxon>
        <taxon>Metazoa</taxon>
        <taxon>Ecdysozoa</taxon>
        <taxon>Nematoda</taxon>
        <taxon>Chromadorea</taxon>
        <taxon>Rhabditida</taxon>
        <taxon>Rhabditina</taxon>
        <taxon>Diplogasteromorpha</taxon>
        <taxon>Diplogasteroidea</taxon>
        <taxon>Neodiplogasteridae</taxon>
        <taxon>Pristionchus</taxon>
    </lineage>
</organism>
<dbReference type="Proteomes" id="UP001432322">
    <property type="component" value="Unassembled WGS sequence"/>
</dbReference>
<dbReference type="AlphaFoldDB" id="A0AAV5VNE7"/>
<gene>
    <name evidence="1" type="ORF">PFISCL1PPCAC_11120</name>
</gene>
<evidence type="ECO:0000313" key="1">
    <source>
        <dbReference type="EMBL" id="GMT19823.1"/>
    </source>
</evidence>
<keyword evidence="2" id="KW-1185">Reference proteome</keyword>
<dbReference type="EMBL" id="BTSY01000003">
    <property type="protein sequence ID" value="GMT19823.1"/>
    <property type="molecule type" value="Genomic_DNA"/>
</dbReference>
<evidence type="ECO:0000313" key="2">
    <source>
        <dbReference type="Proteomes" id="UP001432322"/>
    </source>
</evidence>
<name>A0AAV5VNE7_9BILA</name>
<accession>A0AAV5VNE7</accession>
<feature type="non-terminal residue" evidence="1">
    <location>
        <position position="272"/>
    </location>
</feature>
<comment type="caution">
    <text evidence="1">The sequence shown here is derived from an EMBL/GenBank/DDBJ whole genome shotgun (WGS) entry which is preliminary data.</text>
</comment>
<reference evidence="1" key="1">
    <citation type="submission" date="2023-10" db="EMBL/GenBank/DDBJ databases">
        <title>Genome assembly of Pristionchus species.</title>
        <authorList>
            <person name="Yoshida K."/>
            <person name="Sommer R.J."/>
        </authorList>
    </citation>
    <scope>NUCLEOTIDE SEQUENCE</scope>
    <source>
        <strain evidence="1">RS5133</strain>
    </source>
</reference>
<protein>
    <submittedName>
        <fullName evidence="1">Uncharacterized protein</fullName>
    </submittedName>
</protein>